<comment type="caution">
    <text evidence="3">The sequence shown here is derived from an EMBL/GenBank/DDBJ whole genome shotgun (WGS) entry which is preliminary data.</text>
</comment>
<dbReference type="PRINTS" id="PR00160">
    <property type="entry name" value="GLUTAREDOXIN"/>
</dbReference>
<accession>A0ABT2WZR7</accession>
<keyword evidence="4" id="KW-1185">Reference proteome</keyword>
<name>A0ABT2WZR7_9RHOB</name>
<dbReference type="PROSITE" id="PS51354">
    <property type="entry name" value="GLUTAREDOXIN_2"/>
    <property type="match status" value="1"/>
</dbReference>
<dbReference type="InterPro" id="IPR036249">
    <property type="entry name" value="Thioredoxin-like_sf"/>
</dbReference>
<dbReference type="InterPro" id="IPR002109">
    <property type="entry name" value="Glutaredoxin"/>
</dbReference>
<evidence type="ECO:0000313" key="3">
    <source>
        <dbReference type="EMBL" id="MCU9847178.1"/>
    </source>
</evidence>
<organism evidence="3 4">
    <name type="scientific">Albidovulum salinarum</name>
    <dbReference type="NCBI Taxonomy" id="2984153"/>
    <lineage>
        <taxon>Bacteria</taxon>
        <taxon>Pseudomonadati</taxon>
        <taxon>Pseudomonadota</taxon>
        <taxon>Alphaproteobacteria</taxon>
        <taxon>Rhodobacterales</taxon>
        <taxon>Paracoccaceae</taxon>
        <taxon>Albidovulum</taxon>
    </lineage>
</organism>
<feature type="domain" description="Glutaredoxin" evidence="2">
    <location>
        <begin position="9"/>
        <end position="75"/>
    </location>
</feature>
<dbReference type="Pfam" id="PF00462">
    <property type="entry name" value="Glutaredoxin"/>
    <property type="match status" value="1"/>
</dbReference>
<gene>
    <name evidence="3" type="ORF">OEZ60_04085</name>
</gene>
<comment type="similarity">
    <text evidence="1">Belongs to the glutaredoxin family.</text>
</comment>
<dbReference type="InterPro" id="IPR014025">
    <property type="entry name" value="Glutaredoxin_subgr"/>
</dbReference>
<reference evidence="3 4" key="1">
    <citation type="submission" date="2022-10" db="EMBL/GenBank/DDBJ databases">
        <title>Defluviimonas sp. nov., isolated from ocean surface sediments.</title>
        <authorList>
            <person name="He W."/>
            <person name="Wang L."/>
            <person name="Zhang D.-F."/>
        </authorList>
    </citation>
    <scope>NUCLEOTIDE SEQUENCE [LARGE SCALE GENOMIC DNA]</scope>
    <source>
        <strain evidence="3 4">WL0024</strain>
    </source>
</reference>
<dbReference type="Proteomes" id="UP001209535">
    <property type="component" value="Unassembled WGS sequence"/>
</dbReference>
<sequence length="121" mass="13484">MVTDPDRPVVLFALEWCEFCWSVRKLFAAAGIEYRSVDLDSVAYQKDDLGGDLRAALLERLGVPTIPQIFVGGRHLGGATETFDAFNDGSLKALLTEHGVAFDPEMKKNAYSFLPNWLHPR</sequence>
<evidence type="ECO:0000313" key="4">
    <source>
        <dbReference type="Proteomes" id="UP001209535"/>
    </source>
</evidence>
<protein>
    <recommendedName>
        <fullName evidence="2">Glutaredoxin domain-containing protein</fullName>
    </recommendedName>
</protein>
<dbReference type="EMBL" id="JAOVQO010000003">
    <property type="protein sequence ID" value="MCU9847178.1"/>
    <property type="molecule type" value="Genomic_DNA"/>
</dbReference>
<dbReference type="Gene3D" id="3.40.30.10">
    <property type="entry name" value="Glutaredoxin"/>
    <property type="match status" value="1"/>
</dbReference>
<dbReference type="SUPFAM" id="SSF52833">
    <property type="entry name" value="Thioredoxin-like"/>
    <property type="match status" value="1"/>
</dbReference>
<evidence type="ECO:0000256" key="1">
    <source>
        <dbReference type="ARBA" id="ARBA00007787"/>
    </source>
</evidence>
<dbReference type="PANTHER" id="PTHR45694">
    <property type="entry name" value="GLUTAREDOXIN 2"/>
    <property type="match status" value="1"/>
</dbReference>
<proteinExistence type="inferred from homology"/>
<dbReference type="PANTHER" id="PTHR45694:SF18">
    <property type="entry name" value="GLUTAREDOXIN-1-RELATED"/>
    <property type="match status" value="1"/>
</dbReference>
<evidence type="ECO:0000259" key="2">
    <source>
        <dbReference type="Pfam" id="PF00462"/>
    </source>
</evidence>